<proteinExistence type="predicted"/>
<comment type="caution">
    <text evidence="2">The sequence shown here is derived from an EMBL/GenBank/DDBJ whole genome shotgun (WGS) entry which is preliminary data.</text>
</comment>
<dbReference type="EMBL" id="BARS01005766">
    <property type="protein sequence ID" value="GAF78375.1"/>
    <property type="molecule type" value="Genomic_DNA"/>
</dbReference>
<gene>
    <name evidence="2" type="ORF">S01H1_11313</name>
</gene>
<keyword evidence="1" id="KW-1133">Transmembrane helix</keyword>
<protein>
    <submittedName>
        <fullName evidence="2">Uncharacterized protein</fullName>
    </submittedName>
</protein>
<keyword evidence="1" id="KW-0812">Transmembrane</keyword>
<feature type="non-terminal residue" evidence="2">
    <location>
        <position position="239"/>
    </location>
</feature>
<accession>X0TQG4</accession>
<evidence type="ECO:0000313" key="2">
    <source>
        <dbReference type="EMBL" id="GAF78375.1"/>
    </source>
</evidence>
<reference evidence="2" key="1">
    <citation type="journal article" date="2014" name="Front. Microbiol.">
        <title>High frequency of phylogenetically diverse reductive dehalogenase-homologous genes in deep subseafloor sedimentary metagenomes.</title>
        <authorList>
            <person name="Kawai M."/>
            <person name="Futagami T."/>
            <person name="Toyoda A."/>
            <person name="Takaki Y."/>
            <person name="Nishi S."/>
            <person name="Hori S."/>
            <person name="Arai W."/>
            <person name="Tsubouchi T."/>
            <person name="Morono Y."/>
            <person name="Uchiyama I."/>
            <person name="Ito T."/>
            <person name="Fujiyama A."/>
            <person name="Inagaki F."/>
            <person name="Takami H."/>
        </authorList>
    </citation>
    <scope>NUCLEOTIDE SEQUENCE</scope>
    <source>
        <strain evidence="2">Expedition CK06-06</strain>
    </source>
</reference>
<dbReference type="AlphaFoldDB" id="X0TQG4"/>
<keyword evidence="1" id="KW-0472">Membrane</keyword>
<organism evidence="2">
    <name type="scientific">marine sediment metagenome</name>
    <dbReference type="NCBI Taxonomy" id="412755"/>
    <lineage>
        <taxon>unclassified sequences</taxon>
        <taxon>metagenomes</taxon>
        <taxon>ecological metagenomes</taxon>
    </lineage>
</organism>
<name>X0TQG4_9ZZZZ</name>
<sequence>MAQENKDLQDINKGIQQIVKVLSMGISPADQKRITEMEAETAKIESGNAKRKKDKEPIVEAYWSDNIKTWTQLGTFMTKGVKTWFNKAMKANNKLGSTLRLGANIWKNLNEHIIQNLRNAFGSITSHVKEVLGPVAEAFDAIKNVFSGVFKFFKGTFLGVGAKVKPEDKFRNKLLQKMLKYLKPKDLTKGAFVEGLDKKKEKKGWGKFLLILGMILAAALGAYLRKFLMPFEIMGKMIG</sequence>
<evidence type="ECO:0000256" key="1">
    <source>
        <dbReference type="SAM" id="Phobius"/>
    </source>
</evidence>
<feature type="transmembrane region" description="Helical" evidence="1">
    <location>
        <begin position="208"/>
        <end position="224"/>
    </location>
</feature>